<feature type="transmembrane region" description="Helical" evidence="7">
    <location>
        <begin position="279"/>
        <end position="298"/>
    </location>
</feature>
<feature type="transmembrane region" description="Helical" evidence="7">
    <location>
        <begin position="401"/>
        <end position="429"/>
    </location>
</feature>
<dbReference type="InterPro" id="IPR010227">
    <property type="entry name" value="NADH_Q_OxRdtase_chainM/4"/>
</dbReference>
<feature type="transmembrane region" description="Helical" evidence="7">
    <location>
        <begin position="6"/>
        <end position="25"/>
    </location>
</feature>
<evidence type="ECO:0000313" key="11">
    <source>
        <dbReference type="Proteomes" id="UP000608579"/>
    </source>
</evidence>
<dbReference type="PANTHER" id="PTHR42703:SF1">
    <property type="entry name" value="NA(+)_H(+) ANTIPORTER SUBUNIT D1"/>
    <property type="match status" value="1"/>
</dbReference>
<evidence type="ECO:0000259" key="9">
    <source>
        <dbReference type="Pfam" id="PF00662"/>
    </source>
</evidence>
<evidence type="ECO:0000313" key="10">
    <source>
        <dbReference type="EMBL" id="HIQ29723.1"/>
    </source>
</evidence>
<accession>A0A832ZVM7</accession>
<dbReference type="InterPro" id="IPR003918">
    <property type="entry name" value="NADH_UbQ_OxRdtase"/>
</dbReference>
<proteinExistence type="inferred from homology"/>
<gene>
    <name evidence="10" type="ORF">EYH45_04080</name>
</gene>
<protein>
    <submittedName>
        <fullName evidence="10">NADH-quinone oxidoreductase subunit M</fullName>
        <ecNumber evidence="10">1.6.5.-</ecNumber>
    </submittedName>
</protein>
<feature type="transmembrane region" description="Helical" evidence="7">
    <location>
        <begin position="371"/>
        <end position="389"/>
    </location>
</feature>
<name>A0A832ZVM7_CALS0</name>
<evidence type="ECO:0000256" key="4">
    <source>
        <dbReference type="ARBA" id="ARBA00022692"/>
    </source>
</evidence>
<keyword evidence="5 7" id="KW-1133">Transmembrane helix</keyword>
<dbReference type="NCBIfam" id="TIGR01972">
    <property type="entry name" value="NDH_I_M"/>
    <property type="match status" value="1"/>
</dbReference>
<keyword evidence="10" id="KW-0560">Oxidoreductase</keyword>
<sequence length="488" mass="52291">MALNFTPTLNLLILLTILSPLVSYIARRMKTPRAAELYAVLAFIAALAVAYNQYLTVLSQGPITVVAGPDPSVSSVIYVDLLSMFVAGIFIFVGLLAAIFSIGYIEERKPEFYPLLLAMVTGMVGVAFSGDLLTFFIFWELMSISSYLLVAFRYRDWEAVEASLKYLIISAAGAASILLGISFVYGLAGTLNLSILAETLANPTAAAIPWSYIAIALLIAGFGVNAAMAPFHTWLPDAHPAAPSPISAMLSGVVIKTGIYAMFRILALVFPAAYFDWRLTLAIFAVLTMSMGNIMALLQEDIKRLLAFSSIAHIGYILLGISIASVPGFAGGLFHVLNHALMKALLFLGAGAFIHAAATRNIDELSGIGKVMPFSGIAFAIGAFSLAGIPGLNTFWSEVQIIIAGLDAGFTAFIVIMIVNILLSVAYYLRLIQTIFFKQVSPVAAKAHEVGISMLIPLFILTALAIIIGVYPTPVFDIVFKISSTLFT</sequence>
<dbReference type="Proteomes" id="UP000608579">
    <property type="component" value="Unassembled WGS sequence"/>
</dbReference>
<feature type="domain" description="NADH:quinone oxidoreductase/Mrp antiporter transmembrane" evidence="8">
    <location>
        <begin position="129"/>
        <end position="423"/>
    </location>
</feature>
<evidence type="ECO:0000256" key="1">
    <source>
        <dbReference type="ARBA" id="ARBA00004651"/>
    </source>
</evidence>
<feature type="transmembrane region" description="Helical" evidence="7">
    <location>
        <begin position="249"/>
        <end position="273"/>
    </location>
</feature>
<dbReference type="AlphaFoldDB" id="A0A832ZVM7"/>
<dbReference type="EMBL" id="DQVM01000078">
    <property type="protein sequence ID" value="HIQ29723.1"/>
    <property type="molecule type" value="Genomic_DNA"/>
</dbReference>
<dbReference type="Pfam" id="PF00662">
    <property type="entry name" value="Proton_antipo_N"/>
    <property type="match status" value="1"/>
</dbReference>
<feature type="domain" description="NADH-Ubiquinone oxidoreductase (complex I) chain 5 N-terminal" evidence="9">
    <location>
        <begin position="73"/>
        <end position="108"/>
    </location>
</feature>
<comment type="subcellular location">
    <subcellularLocation>
        <location evidence="1">Cell membrane</location>
        <topology evidence="1">Multi-pass membrane protein</topology>
    </subcellularLocation>
</comment>
<feature type="transmembrane region" description="Helical" evidence="7">
    <location>
        <begin position="208"/>
        <end position="228"/>
    </location>
</feature>
<feature type="transmembrane region" description="Helical" evidence="7">
    <location>
        <begin position="75"/>
        <end position="100"/>
    </location>
</feature>
<evidence type="ECO:0000256" key="7">
    <source>
        <dbReference type="SAM" id="Phobius"/>
    </source>
</evidence>
<feature type="transmembrane region" description="Helical" evidence="7">
    <location>
        <begin position="112"/>
        <end position="130"/>
    </location>
</feature>
<dbReference type="PRINTS" id="PR01437">
    <property type="entry name" value="NUOXDRDTASE4"/>
</dbReference>
<evidence type="ECO:0000256" key="3">
    <source>
        <dbReference type="ARBA" id="ARBA00022475"/>
    </source>
</evidence>
<evidence type="ECO:0000256" key="2">
    <source>
        <dbReference type="ARBA" id="ARBA00009025"/>
    </source>
</evidence>
<dbReference type="InterPro" id="IPR050586">
    <property type="entry name" value="CPA3_Na-H_Antiporter_D"/>
</dbReference>
<feature type="transmembrane region" description="Helical" evidence="7">
    <location>
        <begin position="305"/>
        <end position="334"/>
    </location>
</feature>
<dbReference type="GO" id="GO:0042773">
    <property type="term" value="P:ATP synthesis coupled electron transport"/>
    <property type="evidence" value="ECO:0007669"/>
    <property type="project" value="InterPro"/>
</dbReference>
<dbReference type="Pfam" id="PF00361">
    <property type="entry name" value="Proton_antipo_M"/>
    <property type="match status" value="1"/>
</dbReference>
<dbReference type="PANTHER" id="PTHR42703">
    <property type="entry name" value="NADH DEHYDROGENASE"/>
    <property type="match status" value="1"/>
</dbReference>
<dbReference type="HAMAP" id="MF_00445">
    <property type="entry name" value="NDH1_NuoN_1"/>
    <property type="match status" value="1"/>
</dbReference>
<keyword evidence="6 7" id="KW-0472">Membrane</keyword>
<feature type="transmembrane region" description="Helical" evidence="7">
    <location>
        <begin position="340"/>
        <end position="359"/>
    </location>
</feature>
<keyword evidence="3" id="KW-1003">Cell membrane</keyword>
<dbReference type="GO" id="GO:0005886">
    <property type="term" value="C:plasma membrane"/>
    <property type="evidence" value="ECO:0007669"/>
    <property type="project" value="UniProtKB-SubCell"/>
</dbReference>
<dbReference type="InterPro" id="IPR010096">
    <property type="entry name" value="NADH-Q_OxRdtase_suN/2"/>
</dbReference>
<dbReference type="EC" id="1.6.5.-" evidence="10"/>
<dbReference type="GO" id="GO:0008137">
    <property type="term" value="F:NADH dehydrogenase (ubiquinone) activity"/>
    <property type="evidence" value="ECO:0007669"/>
    <property type="project" value="InterPro"/>
</dbReference>
<reference evidence="10" key="1">
    <citation type="journal article" date="2020" name="ISME J.">
        <title>Gammaproteobacteria mediating utilization of methyl-, sulfur- and petroleum organic compounds in deep ocean hydrothermal plumes.</title>
        <authorList>
            <person name="Zhou Z."/>
            <person name="Liu Y."/>
            <person name="Pan J."/>
            <person name="Cron B.R."/>
            <person name="Toner B.M."/>
            <person name="Anantharaman K."/>
            <person name="Breier J.A."/>
            <person name="Dick G.J."/>
            <person name="Li M."/>
        </authorList>
    </citation>
    <scope>NUCLEOTIDE SEQUENCE</scope>
    <source>
        <strain evidence="10">SZUA-1515</strain>
    </source>
</reference>
<organism evidence="10 11">
    <name type="scientific">Caldiarchaeum subterraneum</name>
    <dbReference type="NCBI Taxonomy" id="311458"/>
    <lineage>
        <taxon>Archaea</taxon>
        <taxon>Nitrososphaerota</taxon>
        <taxon>Candidatus Caldarchaeales</taxon>
        <taxon>Candidatus Caldarchaeaceae</taxon>
        <taxon>Candidatus Caldarchaeum</taxon>
    </lineage>
</organism>
<evidence type="ECO:0000259" key="8">
    <source>
        <dbReference type="Pfam" id="PF00361"/>
    </source>
</evidence>
<evidence type="ECO:0000256" key="6">
    <source>
        <dbReference type="ARBA" id="ARBA00023136"/>
    </source>
</evidence>
<dbReference type="GO" id="GO:0016491">
    <property type="term" value="F:oxidoreductase activity"/>
    <property type="evidence" value="ECO:0007669"/>
    <property type="project" value="UniProtKB-KW"/>
</dbReference>
<feature type="transmembrane region" description="Helical" evidence="7">
    <location>
        <begin position="37"/>
        <end position="55"/>
    </location>
</feature>
<comment type="caution">
    <text evidence="10">The sequence shown here is derived from an EMBL/GenBank/DDBJ whole genome shotgun (WGS) entry which is preliminary data.</text>
</comment>
<keyword evidence="4 7" id="KW-0812">Transmembrane</keyword>
<evidence type="ECO:0000256" key="5">
    <source>
        <dbReference type="ARBA" id="ARBA00022989"/>
    </source>
</evidence>
<dbReference type="InterPro" id="IPR001750">
    <property type="entry name" value="ND/Mrp_TM"/>
</dbReference>
<feature type="transmembrane region" description="Helical" evidence="7">
    <location>
        <begin position="450"/>
        <end position="471"/>
    </location>
</feature>
<comment type="similarity">
    <text evidence="2">Belongs to the complex I subunit 4 family.</text>
</comment>
<dbReference type="InterPro" id="IPR001516">
    <property type="entry name" value="Proton_antipo_N"/>
</dbReference>
<feature type="transmembrane region" description="Helical" evidence="7">
    <location>
        <begin position="166"/>
        <end position="188"/>
    </location>
</feature>